<dbReference type="RefSeq" id="WP_130990861.1">
    <property type="nucleotide sequence ID" value="NZ_SISK01000005.1"/>
</dbReference>
<keyword evidence="2" id="KW-1185">Reference proteome</keyword>
<dbReference type="AlphaFoldDB" id="A0A4Q9G5Q6"/>
<dbReference type="EMBL" id="SISK01000005">
    <property type="protein sequence ID" value="TBN40397.1"/>
    <property type="molecule type" value="Genomic_DNA"/>
</dbReference>
<name>A0A4Q9G5Q6_9RHOB</name>
<dbReference type="Proteomes" id="UP000293520">
    <property type="component" value="Unassembled WGS sequence"/>
</dbReference>
<sequence length="71" mass="8200">MTSPPAPRWSDPEAAFAEYRPGQSAYLHYFYDLRTSRDDKLQRPDLDSEAGAELPWQLEKALRKMIEESLG</sequence>
<reference evidence="1 2" key="1">
    <citation type="submission" date="2019-02" db="EMBL/GenBank/DDBJ databases">
        <title>Paracoccus subflavus sp. nov., isolated from marine sediment of the Pacific Ocean.</title>
        <authorList>
            <person name="Zhang G."/>
        </authorList>
    </citation>
    <scope>NUCLEOTIDE SEQUENCE [LARGE SCALE GENOMIC DNA]</scope>
    <source>
        <strain evidence="1 2">GY0581</strain>
    </source>
</reference>
<organism evidence="1 2">
    <name type="scientific">Paracoccus subflavus</name>
    <dbReference type="NCBI Taxonomy" id="2528244"/>
    <lineage>
        <taxon>Bacteria</taxon>
        <taxon>Pseudomonadati</taxon>
        <taxon>Pseudomonadota</taxon>
        <taxon>Alphaproteobacteria</taxon>
        <taxon>Rhodobacterales</taxon>
        <taxon>Paracoccaceae</taxon>
        <taxon>Paracoccus</taxon>
    </lineage>
</organism>
<proteinExistence type="predicted"/>
<gene>
    <name evidence="1" type="ORF">EYE42_08350</name>
</gene>
<comment type="caution">
    <text evidence="1">The sequence shown here is derived from an EMBL/GenBank/DDBJ whole genome shotgun (WGS) entry which is preliminary data.</text>
</comment>
<dbReference type="OrthoDB" id="7775799at2"/>
<evidence type="ECO:0000313" key="2">
    <source>
        <dbReference type="Proteomes" id="UP000293520"/>
    </source>
</evidence>
<protein>
    <submittedName>
        <fullName evidence="1">Uncharacterized protein</fullName>
    </submittedName>
</protein>
<evidence type="ECO:0000313" key="1">
    <source>
        <dbReference type="EMBL" id="TBN40397.1"/>
    </source>
</evidence>
<accession>A0A4Q9G5Q6</accession>